<dbReference type="EMBL" id="JAJSOF020000003">
    <property type="protein sequence ID" value="KAJ4448748.1"/>
    <property type="molecule type" value="Genomic_DNA"/>
</dbReference>
<protein>
    <submittedName>
        <fullName evidence="1">Uncharacterized protein</fullName>
    </submittedName>
</protein>
<reference evidence="1 2" key="1">
    <citation type="journal article" date="2022" name="Allergy">
        <title>Genome assembly and annotation of Periplaneta americana reveal a comprehensive cockroach allergen profile.</title>
        <authorList>
            <person name="Wang L."/>
            <person name="Xiong Q."/>
            <person name="Saelim N."/>
            <person name="Wang L."/>
            <person name="Nong W."/>
            <person name="Wan A.T."/>
            <person name="Shi M."/>
            <person name="Liu X."/>
            <person name="Cao Q."/>
            <person name="Hui J.H.L."/>
            <person name="Sookrung N."/>
            <person name="Leung T.F."/>
            <person name="Tungtrongchitr A."/>
            <person name="Tsui S.K.W."/>
        </authorList>
    </citation>
    <scope>NUCLEOTIDE SEQUENCE [LARGE SCALE GENOMIC DNA]</scope>
    <source>
        <strain evidence="1">PWHHKU_190912</strain>
    </source>
</reference>
<name>A0ABQ8TR15_PERAM</name>
<evidence type="ECO:0000313" key="1">
    <source>
        <dbReference type="EMBL" id="KAJ4448748.1"/>
    </source>
</evidence>
<comment type="caution">
    <text evidence="1">The sequence shown here is derived from an EMBL/GenBank/DDBJ whole genome shotgun (WGS) entry which is preliminary data.</text>
</comment>
<accession>A0ABQ8TR15</accession>
<proteinExistence type="predicted"/>
<sequence length="86" mass="9689">MAGLCEGSNKPPGSLKAMLTCYGTKIVLQWLKEGKLVINKISQLGLMDPLDQQQHKVKKVVTATVIFKQLTYERFNQNELSDLIRV</sequence>
<gene>
    <name evidence="1" type="ORF">ANN_00139</name>
</gene>
<evidence type="ECO:0000313" key="2">
    <source>
        <dbReference type="Proteomes" id="UP001148838"/>
    </source>
</evidence>
<keyword evidence="2" id="KW-1185">Reference proteome</keyword>
<dbReference type="Proteomes" id="UP001148838">
    <property type="component" value="Unassembled WGS sequence"/>
</dbReference>
<organism evidence="1 2">
    <name type="scientific">Periplaneta americana</name>
    <name type="common">American cockroach</name>
    <name type="synonym">Blatta americana</name>
    <dbReference type="NCBI Taxonomy" id="6978"/>
    <lineage>
        <taxon>Eukaryota</taxon>
        <taxon>Metazoa</taxon>
        <taxon>Ecdysozoa</taxon>
        <taxon>Arthropoda</taxon>
        <taxon>Hexapoda</taxon>
        <taxon>Insecta</taxon>
        <taxon>Pterygota</taxon>
        <taxon>Neoptera</taxon>
        <taxon>Polyneoptera</taxon>
        <taxon>Dictyoptera</taxon>
        <taxon>Blattodea</taxon>
        <taxon>Blattoidea</taxon>
        <taxon>Blattidae</taxon>
        <taxon>Blattinae</taxon>
        <taxon>Periplaneta</taxon>
    </lineage>
</organism>